<comment type="caution">
    <text evidence="2">The sequence shown here is derived from an EMBL/GenBank/DDBJ whole genome shotgun (WGS) entry which is preliminary data.</text>
</comment>
<proteinExistence type="predicted"/>
<organism evidence="2">
    <name type="scientific">Sesamum latifolium</name>
    <dbReference type="NCBI Taxonomy" id="2727402"/>
    <lineage>
        <taxon>Eukaryota</taxon>
        <taxon>Viridiplantae</taxon>
        <taxon>Streptophyta</taxon>
        <taxon>Embryophyta</taxon>
        <taxon>Tracheophyta</taxon>
        <taxon>Spermatophyta</taxon>
        <taxon>Magnoliopsida</taxon>
        <taxon>eudicotyledons</taxon>
        <taxon>Gunneridae</taxon>
        <taxon>Pentapetalae</taxon>
        <taxon>asterids</taxon>
        <taxon>lamiids</taxon>
        <taxon>Lamiales</taxon>
        <taxon>Pedaliaceae</taxon>
        <taxon>Sesamum</taxon>
    </lineage>
</organism>
<dbReference type="EMBL" id="JACGWN010000005">
    <property type="protein sequence ID" value="KAL0449100.1"/>
    <property type="molecule type" value="Genomic_DNA"/>
</dbReference>
<gene>
    <name evidence="2" type="ORF">Slati_1466400</name>
</gene>
<protein>
    <submittedName>
        <fullName evidence="2">Uncharacterized protein</fullName>
    </submittedName>
</protein>
<name>A0AAW2XAB6_9LAMI</name>
<accession>A0AAW2XAB6</accession>
<reference evidence="2" key="2">
    <citation type="journal article" date="2024" name="Plant">
        <title>Genomic evolution and insights into agronomic trait innovations of Sesamum species.</title>
        <authorList>
            <person name="Miao H."/>
            <person name="Wang L."/>
            <person name="Qu L."/>
            <person name="Liu H."/>
            <person name="Sun Y."/>
            <person name="Le M."/>
            <person name="Wang Q."/>
            <person name="Wei S."/>
            <person name="Zheng Y."/>
            <person name="Lin W."/>
            <person name="Duan Y."/>
            <person name="Cao H."/>
            <person name="Xiong S."/>
            <person name="Wang X."/>
            <person name="Wei L."/>
            <person name="Li C."/>
            <person name="Ma Q."/>
            <person name="Ju M."/>
            <person name="Zhao R."/>
            <person name="Li G."/>
            <person name="Mu C."/>
            <person name="Tian Q."/>
            <person name="Mei H."/>
            <person name="Zhang T."/>
            <person name="Gao T."/>
            <person name="Zhang H."/>
        </authorList>
    </citation>
    <scope>NUCLEOTIDE SEQUENCE</scope>
    <source>
        <strain evidence="2">KEN1</strain>
    </source>
</reference>
<evidence type="ECO:0000256" key="1">
    <source>
        <dbReference type="SAM" id="MobiDB-lite"/>
    </source>
</evidence>
<feature type="compositionally biased region" description="Acidic residues" evidence="1">
    <location>
        <begin position="83"/>
        <end position="94"/>
    </location>
</feature>
<feature type="region of interest" description="Disordered" evidence="1">
    <location>
        <begin position="40"/>
        <end position="107"/>
    </location>
</feature>
<reference evidence="2" key="1">
    <citation type="submission" date="2020-06" db="EMBL/GenBank/DDBJ databases">
        <authorList>
            <person name="Li T."/>
            <person name="Hu X."/>
            <person name="Zhang T."/>
            <person name="Song X."/>
            <person name="Zhang H."/>
            <person name="Dai N."/>
            <person name="Sheng W."/>
            <person name="Hou X."/>
            <person name="Wei L."/>
        </authorList>
    </citation>
    <scope>NUCLEOTIDE SEQUENCE</scope>
    <source>
        <strain evidence="2">KEN1</strain>
        <tissue evidence="2">Leaf</tissue>
    </source>
</reference>
<dbReference type="AlphaFoldDB" id="A0AAW2XAB6"/>
<evidence type="ECO:0000313" key="2">
    <source>
        <dbReference type="EMBL" id="KAL0449100.1"/>
    </source>
</evidence>
<sequence length="338" mass="37948">MARAARGGRFCNRPLLMRLDSFITGQSCIVADDESVRFVGENYPGEDPSEATSRRAGSQSAGPSGGRRRSPRQMAASFRRLIDEEEEVGGDEGETSSQGEASSPGEEGRVVTHLVAVCPSSLVDWGSSILKTTHITQMRREFFILSSQVIYYPSPDGRAPFSPANCLSFFIAQVRSGLRFPIPAFYREVAHLFQVPLNQLVPNSFRIMASFFMIFRFNEYPVSAQVFSQCFHLKQADPGFFLFTSRPGVSFLPAPNPPKNWKKGFFFVLSFWPWGFLDRWIEEPPPSRVVGERDTSLTSFINLLNERPYDSRAMIDERLLGHFGLSPQVEPLEEPLGI</sequence>